<dbReference type="AlphaFoldDB" id="A0A822MSD5"/>
<feature type="transmembrane region" description="Helical" evidence="1">
    <location>
        <begin position="62"/>
        <end position="80"/>
    </location>
</feature>
<evidence type="ECO:0000313" key="3">
    <source>
        <dbReference type="Proteomes" id="UP000049495"/>
    </source>
</evidence>
<sequence length="116" mass="13295">MLAAIFKNKMDFHIWKENYHNEWIQVFYPVMLGIYFVLGFIIATLPGFIVGGISNLFLGEEPSFIIGSIVAILFLVYLVAKTKVHNKTVIGTFFASLRSPLYPKTSLHKKCLIQRR</sequence>
<dbReference type="EMBL" id="CCJV01000028">
    <property type="protein sequence ID" value="CDS97090.1"/>
    <property type="molecule type" value="Genomic_DNA"/>
</dbReference>
<dbReference type="Proteomes" id="UP000049495">
    <property type="component" value="Unassembled WGS sequence"/>
</dbReference>
<gene>
    <name evidence="2" type="ORF">VCR5J5_1230004</name>
</gene>
<proteinExistence type="predicted"/>
<name>A0A822MSD5_9VIBR</name>
<organism evidence="2 3">
    <name type="scientific">Vibrio crassostreae</name>
    <dbReference type="NCBI Taxonomy" id="246167"/>
    <lineage>
        <taxon>Bacteria</taxon>
        <taxon>Pseudomonadati</taxon>
        <taxon>Pseudomonadota</taxon>
        <taxon>Gammaproteobacteria</taxon>
        <taxon>Vibrionales</taxon>
        <taxon>Vibrionaceae</taxon>
        <taxon>Vibrio</taxon>
    </lineage>
</organism>
<keyword evidence="1" id="KW-0472">Membrane</keyword>
<evidence type="ECO:0000313" key="2">
    <source>
        <dbReference type="EMBL" id="CDS97090.1"/>
    </source>
</evidence>
<dbReference type="RefSeq" id="WP_055318392.1">
    <property type="nucleotide sequence ID" value="NZ_CAWQCV010000060.1"/>
</dbReference>
<accession>A0A822MSD5</accession>
<protein>
    <submittedName>
        <fullName evidence="2">Uncharacterized protein</fullName>
    </submittedName>
</protein>
<feature type="transmembrane region" description="Helical" evidence="1">
    <location>
        <begin position="26"/>
        <end position="50"/>
    </location>
</feature>
<comment type="caution">
    <text evidence="2">The sequence shown here is derived from an EMBL/GenBank/DDBJ whole genome shotgun (WGS) entry which is preliminary data.</text>
</comment>
<keyword evidence="1" id="KW-0812">Transmembrane</keyword>
<keyword evidence="1" id="KW-1133">Transmembrane helix</keyword>
<reference evidence="3" key="1">
    <citation type="submission" date="2014-06" db="EMBL/GenBank/DDBJ databases">
        <authorList>
            <person name="Le Roux Frederique"/>
        </authorList>
    </citation>
    <scope>NUCLEOTIDE SEQUENCE [LARGE SCALE GENOMIC DNA]</scope>
    <source>
        <strain evidence="3">J5-5</strain>
    </source>
</reference>
<evidence type="ECO:0000256" key="1">
    <source>
        <dbReference type="SAM" id="Phobius"/>
    </source>
</evidence>